<reference evidence="2 3" key="1">
    <citation type="submission" date="2018-08" db="EMBL/GenBank/DDBJ databases">
        <title>Aphanomyces genome sequencing and annotation.</title>
        <authorList>
            <person name="Minardi D."/>
            <person name="Oidtmann B."/>
            <person name="Van Der Giezen M."/>
            <person name="Studholme D.J."/>
        </authorList>
    </citation>
    <scope>NUCLEOTIDE SEQUENCE [LARGE SCALE GENOMIC DNA]</scope>
    <source>
        <strain evidence="2 3">Yx</strain>
    </source>
</reference>
<dbReference type="Pfam" id="PF03184">
    <property type="entry name" value="DDE_1"/>
    <property type="match status" value="1"/>
</dbReference>
<feature type="domain" description="DDE-1" evidence="1">
    <location>
        <begin position="210"/>
        <end position="380"/>
    </location>
</feature>
<proteinExistence type="predicted"/>
<evidence type="ECO:0000259" key="1">
    <source>
        <dbReference type="Pfam" id="PF03184"/>
    </source>
</evidence>
<name>A0A397BQD7_APHAT</name>
<sequence length="385" mass="44512">MQQRRYTNAERKALLKKFHASVLNDNQFSQQHAIPPGTWKGWRAKEAKILTSRRHGRLATLGGQGRKSLFPFKDDLLGYMRDRRTKEKYLRVFHLILWIKRNHRPWLLQYIESKKTFASGYESLGHLLRRFCRRHRFSHRVPCHNKVRQVVLDDVWAGYAVNFWTKYEAYDKSIIYNADETGVYFDMPPGKTLAEVGKSSKVDKKNKHSERISVVLTVRADGVKLPLLFIIKGQPGGLLEKTELPSYDPTHVYAVQANAWMDEPVWNIYLERLFAQHVQDASNLLVDNLECHVSEASYDKTAEAMFSVIEPLPPNSTSRCQPLDVGVMGPFKAMLKTEWLLEDTESADENMTAEQKRRATIGRTIRVWDKISSETIVSSFEKSVL</sequence>
<organism evidence="2 3">
    <name type="scientific">Aphanomyces astaci</name>
    <name type="common">Crayfish plague agent</name>
    <dbReference type="NCBI Taxonomy" id="112090"/>
    <lineage>
        <taxon>Eukaryota</taxon>
        <taxon>Sar</taxon>
        <taxon>Stramenopiles</taxon>
        <taxon>Oomycota</taxon>
        <taxon>Saprolegniomycetes</taxon>
        <taxon>Saprolegniales</taxon>
        <taxon>Verrucalvaceae</taxon>
        <taxon>Aphanomyces</taxon>
    </lineage>
</organism>
<comment type="caution">
    <text evidence="2">The sequence shown here is derived from an EMBL/GenBank/DDBJ whole genome shotgun (WGS) entry which is preliminary data.</text>
</comment>
<dbReference type="InterPro" id="IPR004875">
    <property type="entry name" value="DDE_SF_endonuclease_dom"/>
</dbReference>
<dbReference type="GO" id="GO:0003677">
    <property type="term" value="F:DNA binding"/>
    <property type="evidence" value="ECO:0007669"/>
    <property type="project" value="TreeGrafter"/>
</dbReference>
<dbReference type="GO" id="GO:0005634">
    <property type="term" value="C:nucleus"/>
    <property type="evidence" value="ECO:0007669"/>
    <property type="project" value="TreeGrafter"/>
</dbReference>
<dbReference type="PANTHER" id="PTHR19303">
    <property type="entry name" value="TRANSPOSON"/>
    <property type="match status" value="1"/>
</dbReference>
<dbReference type="InterPro" id="IPR050863">
    <property type="entry name" value="CenT-Element_Derived"/>
</dbReference>
<dbReference type="VEuPathDB" id="FungiDB:H257_07188"/>
<gene>
    <name evidence="2" type="ORF">DYB25_008306</name>
</gene>
<accession>A0A397BQD7</accession>
<dbReference type="Proteomes" id="UP000266239">
    <property type="component" value="Unassembled WGS sequence"/>
</dbReference>
<evidence type="ECO:0000313" key="3">
    <source>
        <dbReference type="Proteomes" id="UP000266239"/>
    </source>
</evidence>
<evidence type="ECO:0000313" key="2">
    <source>
        <dbReference type="EMBL" id="RHY24046.1"/>
    </source>
</evidence>
<dbReference type="EMBL" id="QUTA01003328">
    <property type="protein sequence ID" value="RHY24046.1"/>
    <property type="molecule type" value="Genomic_DNA"/>
</dbReference>
<protein>
    <recommendedName>
        <fullName evidence="1">DDE-1 domain-containing protein</fullName>
    </recommendedName>
</protein>
<dbReference type="PANTHER" id="PTHR19303:SF57">
    <property type="entry name" value="HTH CENPB-TYPE DOMAIN-CONTAINING PROTEIN"/>
    <property type="match status" value="1"/>
</dbReference>
<dbReference type="AlphaFoldDB" id="A0A397BQD7"/>